<feature type="domain" description="Xylose isomerase-like TIM barrel" evidence="1">
    <location>
        <begin position="22"/>
        <end position="267"/>
    </location>
</feature>
<dbReference type="PANTHER" id="PTHR12110">
    <property type="entry name" value="HYDROXYPYRUVATE ISOMERASE"/>
    <property type="match status" value="1"/>
</dbReference>
<proteinExistence type="predicted"/>
<dbReference type="Gene3D" id="3.20.20.150">
    <property type="entry name" value="Divalent-metal-dependent TIM barrel enzymes"/>
    <property type="match status" value="1"/>
</dbReference>
<organism evidence="2 3">
    <name type="scientific">Nakamurella endophytica</name>
    <dbReference type="NCBI Taxonomy" id="1748367"/>
    <lineage>
        <taxon>Bacteria</taxon>
        <taxon>Bacillati</taxon>
        <taxon>Actinomycetota</taxon>
        <taxon>Actinomycetes</taxon>
        <taxon>Nakamurellales</taxon>
        <taxon>Nakamurellaceae</taxon>
        <taxon>Nakamurella</taxon>
    </lineage>
</organism>
<name>A0A917WCN4_9ACTN</name>
<dbReference type="PANTHER" id="PTHR12110:SF53">
    <property type="entry name" value="BLR5974 PROTEIN"/>
    <property type="match status" value="1"/>
</dbReference>
<dbReference type="EMBL" id="BMNA01000002">
    <property type="protein sequence ID" value="GGL93293.1"/>
    <property type="molecule type" value="Genomic_DNA"/>
</dbReference>
<protein>
    <recommendedName>
        <fullName evidence="1">Xylose isomerase-like TIM barrel domain-containing protein</fullName>
    </recommendedName>
</protein>
<evidence type="ECO:0000313" key="3">
    <source>
        <dbReference type="Proteomes" id="UP000655208"/>
    </source>
</evidence>
<evidence type="ECO:0000259" key="1">
    <source>
        <dbReference type="Pfam" id="PF01261"/>
    </source>
</evidence>
<accession>A0A917WCN4</accession>
<evidence type="ECO:0000313" key="2">
    <source>
        <dbReference type="EMBL" id="GGL93293.1"/>
    </source>
</evidence>
<dbReference type="InterPro" id="IPR036237">
    <property type="entry name" value="Xyl_isomerase-like_sf"/>
</dbReference>
<reference evidence="2" key="2">
    <citation type="submission" date="2020-09" db="EMBL/GenBank/DDBJ databases">
        <authorList>
            <person name="Sun Q."/>
            <person name="Zhou Y."/>
        </authorList>
    </citation>
    <scope>NUCLEOTIDE SEQUENCE</scope>
    <source>
        <strain evidence="2">CGMCC 4.7308</strain>
    </source>
</reference>
<dbReference type="AlphaFoldDB" id="A0A917WCN4"/>
<keyword evidence="3" id="KW-1185">Reference proteome</keyword>
<dbReference type="SUPFAM" id="SSF51658">
    <property type="entry name" value="Xylose isomerase-like"/>
    <property type="match status" value="1"/>
</dbReference>
<sequence length="313" mass="34817">MRFGASIWPWRWDTPYDKAIARIGDAGFRATELIAWAPAALDDYYTADTIATLKSVLSDRDMALSQFVVNNRGVTSPDESVRRGAIDMFKKGVDTGAQLGAPIINTVTHLPFDLDYPRITDRPHVQTFSLAVDSGLDWTGNWEQYVESLRECADYAEQAGVKYSIEPHPFRYGANTEGLLRILDAVDSPALGVNLDPSHLYPVGDLPHIAVYRLGSRVLHCHFSDNDGETNVHWRPGMGKIDWRHLLRALKDTGYQGVLSLEFEDVPGVSRGHEDVPGVYKGNADATGEFENEYKVALEYLTNLAHEVGLPVE</sequence>
<reference evidence="2" key="1">
    <citation type="journal article" date="2014" name="Int. J. Syst. Evol. Microbiol.">
        <title>Complete genome sequence of Corynebacterium casei LMG S-19264T (=DSM 44701T), isolated from a smear-ripened cheese.</title>
        <authorList>
            <consortium name="US DOE Joint Genome Institute (JGI-PGF)"/>
            <person name="Walter F."/>
            <person name="Albersmeier A."/>
            <person name="Kalinowski J."/>
            <person name="Ruckert C."/>
        </authorList>
    </citation>
    <scope>NUCLEOTIDE SEQUENCE</scope>
    <source>
        <strain evidence="2">CGMCC 4.7308</strain>
    </source>
</reference>
<dbReference type="InterPro" id="IPR050312">
    <property type="entry name" value="IolE/XylAMocC-like"/>
</dbReference>
<gene>
    <name evidence="2" type="ORF">GCM10011594_11410</name>
</gene>
<dbReference type="Pfam" id="PF01261">
    <property type="entry name" value="AP_endonuc_2"/>
    <property type="match status" value="1"/>
</dbReference>
<dbReference type="Proteomes" id="UP000655208">
    <property type="component" value="Unassembled WGS sequence"/>
</dbReference>
<comment type="caution">
    <text evidence="2">The sequence shown here is derived from an EMBL/GenBank/DDBJ whole genome shotgun (WGS) entry which is preliminary data.</text>
</comment>
<dbReference type="RefSeq" id="WP_188940517.1">
    <property type="nucleotide sequence ID" value="NZ_BMNA01000002.1"/>
</dbReference>
<dbReference type="InterPro" id="IPR013022">
    <property type="entry name" value="Xyl_isomerase-like_TIM-brl"/>
</dbReference>